<proteinExistence type="predicted"/>
<sequence>MSFKEGSLWRMSQELVDKEELARRMGVGLNFKLTPDGDFRPTTPAEKAEILANLGKENKEEVKPKPEPAHQIKTEPWVKKEHGGVDYRGHNNIKREMKTECLIKQEPGCSNYRGGHHHRSSYQAEKSGRAEAHDRNLNRKRPINSVEPEVPRKVIKVEPGLEEAGPSCRLNNQPVDKPGNSSRPANTRPSNNEKRAAKTSQPTKPNHPTKKSQPTKPNRPTKPSQPTKQRPPAKIGPTFEELMAIAAKKQSESFKLPTRAAPKTAPFTVKQEIFNEDEWHRMREEKKERKRAMMIVKQELVEEPVAEPPMMRRIKEEPVEEEVPSPLMIMRKIKEETVDPFLAEMELQIGAYEQNRGLLS</sequence>
<evidence type="ECO:0000313" key="3">
    <source>
        <dbReference type="Proteomes" id="UP000614601"/>
    </source>
</evidence>
<dbReference type="AlphaFoldDB" id="A0A811KAS5"/>
<dbReference type="EMBL" id="CAJFDH010000002">
    <property type="protein sequence ID" value="CAD5212573.1"/>
    <property type="molecule type" value="Genomic_DNA"/>
</dbReference>
<dbReference type="Proteomes" id="UP000614601">
    <property type="component" value="Unassembled WGS sequence"/>
</dbReference>
<feature type="compositionally biased region" description="Polar residues" evidence="1">
    <location>
        <begin position="198"/>
        <end position="228"/>
    </location>
</feature>
<feature type="compositionally biased region" description="Polar residues" evidence="1">
    <location>
        <begin position="169"/>
        <end position="190"/>
    </location>
</feature>
<feature type="compositionally biased region" description="Basic and acidic residues" evidence="1">
    <location>
        <begin position="126"/>
        <end position="137"/>
    </location>
</feature>
<keyword evidence="3" id="KW-1185">Reference proteome</keyword>
<feature type="region of interest" description="Disordered" evidence="1">
    <location>
        <begin position="53"/>
        <end position="91"/>
    </location>
</feature>
<comment type="caution">
    <text evidence="2">The sequence shown here is derived from an EMBL/GenBank/DDBJ whole genome shotgun (WGS) entry which is preliminary data.</text>
</comment>
<accession>A0A811KAS5</accession>
<dbReference type="EMBL" id="CAJFCW020000002">
    <property type="protein sequence ID" value="CAG9096707.1"/>
    <property type="molecule type" value="Genomic_DNA"/>
</dbReference>
<feature type="compositionally biased region" description="Basic and acidic residues" evidence="1">
    <location>
        <begin position="56"/>
        <end position="91"/>
    </location>
</feature>
<dbReference type="Proteomes" id="UP000783686">
    <property type="component" value="Unassembled WGS sequence"/>
</dbReference>
<gene>
    <name evidence="2" type="ORF">BOKJ2_LOCUS4374</name>
</gene>
<organism evidence="2 3">
    <name type="scientific">Bursaphelenchus okinawaensis</name>
    <dbReference type="NCBI Taxonomy" id="465554"/>
    <lineage>
        <taxon>Eukaryota</taxon>
        <taxon>Metazoa</taxon>
        <taxon>Ecdysozoa</taxon>
        <taxon>Nematoda</taxon>
        <taxon>Chromadorea</taxon>
        <taxon>Rhabditida</taxon>
        <taxon>Tylenchina</taxon>
        <taxon>Tylenchomorpha</taxon>
        <taxon>Aphelenchoidea</taxon>
        <taxon>Aphelenchoididae</taxon>
        <taxon>Bursaphelenchus</taxon>
    </lineage>
</organism>
<evidence type="ECO:0000256" key="1">
    <source>
        <dbReference type="SAM" id="MobiDB-lite"/>
    </source>
</evidence>
<evidence type="ECO:0000313" key="2">
    <source>
        <dbReference type="EMBL" id="CAD5212573.1"/>
    </source>
</evidence>
<reference evidence="2" key="1">
    <citation type="submission" date="2020-09" db="EMBL/GenBank/DDBJ databases">
        <authorList>
            <person name="Kikuchi T."/>
        </authorList>
    </citation>
    <scope>NUCLEOTIDE SEQUENCE</scope>
    <source>
        <strain evidence="2">SH1</strain>
    </source>
</reference>
<feature type="region of interest" description="Disordered" evidence="1">
    <location>
        <begin position="106"/>
        <end position="234"/>
    </location>
</feature>
<name>A0A811KAS5_9BILA</name>
<protein>
    <submittedName>
        <fullName evidence="2">Uncharacterized protein</fullName>
    </submittedName>
</protein>